<keyword evidence="2" id="KW-1185">Reference proteome</keyword>
<accession>A0A1E1LRG8</accession>
<protein>
    <submittedName>
        <fullName evidence="1">Uncharacterized protein</fullName>
    </submittedName>
</protein>
<reference evidence="2" key="1">
    <citation type="submission" date="2016-03" db="EMBL/GenBank/DDBJ databases">
        <authorList>
            <person name="Ploux O."/>
        </authorList>
    </citation>
    <scope>NUCLEOTIDE SEQUENCE [LARGE SCALE GENOMIC DNA]</scope>
    <source>
        <strain evidence="2">UK7</strain>
    </source>
</reference>
<sequence length="154" mass="17184">MCRSADLSKANSCSTGPENVPNCLNVCFGLDWIDNSGRSQEGLFLNKLMGISGRTVRKYEQHICSRLPLGKFHHVAIVDIYARLTSQIRPSMTRRVSFGVGEVVQWNIGSYWESRPSSQDEARSDGCLFIENPFPHVHLRRQTSAVGIMVEVAG</sequence>
<evidence type="ECO:0000313" key="2">
    <source>
        <dbReference type="Proteomes" id="UP000178129"/>
    </source>
</evidence>
<dbReference type="InParanoid" id="A0A1E1LRG8"/>
<gene>
    <name evidence="1" type="ORF">RCO7_15223</name>
</gene>
<comment type="caution">
    <text evidence="1">The sequence shown here is derived from an EMBL/GenBank/DDBJ whole genome shotgun (WGS) entry which is preliminary data.</text>
</comment>
<proteinExistence type="predicted"/>
<evidence type="ECO:0000313" key="1">
    <source>
        <dbReference type="EMBL" id="CZT13101.1"/>
    </source>
</evidence>
<name>A0A1E1LRG8_9HELO</name>
<dbReference type="EMBL" id="FJUW01000080">
    <property type="protein sequence ID" value="CZT13101.1"/>
    <property type="molecule type" value="Genomic_DNA"/>
</dbReference>
<dbReference type="AlphaFoldDB" id="A0A1E1LRG8"/>
<dbReference type="Proteomes" id="UP000178129">
    <property type="component" value="Unassembled WGS sequence"/>
</dbReference>
<organism evidence="1 2">
    <name type="scientific">Rhynchosporium graminicola</name>
    <dbReference type="NCBI Taxonomy" id="2792576"/>
    <lineage>
        <taxon>Eukaryota</taxon>
        <taxon>Fungi</taxon>
        <taxon>Dikarya</taxon>
        <taxon>Ascomycota</taxon>
        <taxon>Pezizomycotina</taxon>
        <taxon>Leotiomycetes</taxon>
        <taxon>Helotiales</taxon>
        <taxon>Ploettnerulaceae</taxon>
        <taxon>Rhynchosporium</taxon>
    </lineage>
</organism>